<evidence type="ECO:0000259" key="4">
    <source>
        <dbReference type="SMART" id="SM00382"/>
    </source>
</evidence>
<dbReference type="InterPro" id="IPR027417">
    <property type="entry name" value="P-loop_NTPase"/>
</dbReference>
<dbReference type="Gene3D" id="1.10.10.2220">
    <property type="match status" value="1"/>
</dbReference>
<feature type="domain" description="AAA+ ATPase" evidence="4">
    <location>
        <begin position="352"/>
        <end position="513"/>
    </location>
</feature>
<comment type="function">
    <text evidence="3">DNA-dependent ATPase and ATP-dependent 5'-3' DNA helicase. Has no activity on blunt DNA or DNA with 3'-overhangs, requires at least 10 bases of 5'-ssDNA for helicase activity.</text>
</comment>
<dbReference type="Pfam" id="PF18335">
    <property type="entry name" value="SH3_13"/>
    <property type="match status" value="1"/>
</dbReference>
<dbReference type="NCBIfam" id="TIGR01448">
    <property type="entry name" value="recD_rel"/>
    <property type="match status" value="1"/>
</dbReference>
<keyword evidence="3" id="KW-0378">Hydrolase</keyword>
<sequence>MALEMQSTEQGNERFIKGEWLHTIFQNEAEQFAIAKIRVIETNEDINEKDIVVKGYIAGLQPGETYMFFGRLITHAKFGMQYQVERYQTFIPDTEEGLAEYLASDLFFGVGLKTAQKIIRHLGMNAIEKILQNEDVLKEVPGLGEDTARGLARTLRENQGFERVVIYLSKHDIGLKLAQKIYKQYREEAVELLDKDPYRFVYDIEGFGFQTADNIARQNGLAADHPNRIGAGCMFVLQKSSSEGHVYLPLDECTERILELLQTPDLTSEKIIEQLRRLNAEKTVIIQEERCYLPSLYYAEDRFCSHMERIMREELEFSLPDAELLQMIGDIEETEVLSYGKEQFNAIEKALHSKVMILTGGPGTGKTTVVKGILKAYAAAHELELDPEYYETKEEYPFILCAPTGRAAKRLQESTGLPATTIHRLLGWDGHSGFGKDQDEPLSGKLLIIDEFSMVDIWLAHNLFRAIPKDMQVLLVGDEDQLPSVGPGQVLTDLLQSEMIPAVTLDEVYRQKEGSKIIQLAHEIKHDTLTPQSLANAKDFSFIPCREGDVVSVVTQVFQRAVAKGMDTRDLQVLAPIYRSQAGINIINKTLQELINPPAEKKREVKFMEVIFRIGDKVLQLVNQPEDGVYNGDIGEIVAIFRANENTEKKEQIVVAFDDKEVVYERPDYGNLMHAYCISIHKSQGSEFPNVILPVAFSYTRMLKKNLLYTAITRSKQTLIICGESEAFMRGIRTIDTNSRYTSLKEKLLIRFGKEESSAVVAAEGELIATVELEDGTEMEILDEDPSLSPYDFM</sequence>
<reference evidence="5" key="1">
    <citation type="submission" date="2023-06" db="EMBL/GenBank/DDBJ databases">
        <title>A Treasure from Seagulls: Isolation and Description of Aciduricobacillus qingdaonensis gen. nov., sp. nov., a Rare Obligately Uric Acid-utilizing Member in the Family Bacillaceae.</title>
        <authorList>
            <person name="Liu W."/>
            <person name="Wang B."/>
        </authorList>
    </citation>
    <scope>NUCLEOTIDE SEQUENCE</scope>
    <source>
        <strain evidence="5">44XB</strain>
    </source>
</reference>
<accession>A0ABY9KSB6</accession>
<dbReference type="InterPro" id="IPR029493">
    <property type="entry name" value="RecD2-like_HHH"/>
</dbReference>
<comment type="similarity">
    <text evidence="3">Belongs to the RecD family. RecD2 subfamily.</text>
</comment>
<keyword evidence="3" id="KW-0413">Isomerase</keyword>
<organism evidence="5 6">
    <name type="scientific">Aciduricibacillus chroicocephali</name>
    <dbReference type="NCBI Taxonomy" id="3054939"/>
    <lineage>
        <taxon>Bacteria</taxon>
        <taxon>Bacillati</taxon>
        <taxon>Bacillota</taxon>
        <taxon>Bacilli</taxon>
        <taxon>Bacillales</taxon>
        <taxon>Bacillaceae</taxon>
        <taxon>Aciduricibacillus</taxon>
    </lineage>
</organism>
<proteinExistence type="inferred from homology"/>
<dbReference type="InterPro" id="IPR041451">
    <property type="entry name" value="RecD2_SH13"/>
</dbReference>
<dbReference type="Pfam" id="PF13604">
    <property type="entry name" value="AAA_30"/>
    <property type="match status" value="1"/>
</dbReference>
<dbReference type="InterPro" id="IPR010994">
    <property type="entry name" value="RuvA_2-like"/>
</dbReference>
<dbReference type="EMBL" id="CP129113">
    <property type="protein sequence ID" value="WLV23651.1"/>
    <property type="molecule type" value="Genomic_DNA"/>
</dbReference>
<dbReference type="SUPFAM" id="SSF47781">
    <property type="entry name" value="RuvA domain 2-like"/>
    <property type="match status" value="1"/>
</dbReference>
<dbReference type="Gene3D" id="3.40.50.300">
    <property type="entry name" value="P-loop containing nucleotide triphosphate hydrolases"/>
    <property type="match status" value="2"/>
</dbReference>
<dbReference type="InterPro" id="IPR055446">
    <property type="entry name" value="RecD2_N_OB"/>
</dbReference>
<dbReference type="Proteomes" id="UP001180087">
    <property type="component" value="Chromosome"/>
</dbReference>
<dbReference type="InterPro" id="IPR027785">
    <property type="entry name" value="UvrD-like_helicase_C"/>
</dbReference>
<evidence type="ECO:0000256" key="2">
    <source>
        <dbReference type="ARBA" id="ARBA00022840"/>
    </source>
</evidence>
<dbReference type="Pfam" id="PF13538">
    <property type="entry name" value="UvrD_C_2"/>
    <property type="match status" value="1"/>
</dbReference>
<dbReference type="InterPro" id="IPR003593">
    <property type="entry name" value="AAA+_ATPase"/>
</dbReference>
<protein>
    <recommendedName>
        <fullName evidence="3">ATP-dependent RecD2 DNA helicase</fullName>
        <ecNumber evidence="3">5.6.2.3</ecNumber>
    </recommendedName>
    <alternativeName>
        <fullName evidence="3">DNA 5'-3' helicase subunit RecD2</fullName>
    </alternativeName>
</protein>
<dbReference type="Pfam" id="PF23139">
    <property type="entry name" value="OB_YrrC"/>
    <property type="match status" value="1"/>
</dbReference>
<keyword evidence="3" id="KW-0238">DNA-binding</keyword>
<feature type="binding site" evidence="3">
    <location>
        <begin position="363"/>
        <end position="367"/>
    </location>
    <ligand>
        <name>ATP</name>
        <dbReference type="ChEBI" id="CHEBI:30616"/>
    </ligand>
</feature>
<dbReference type="RefSeq" id="WP_348025870.1">
    <property type="nucleotide sequence ID" value="NZ_CP129113.1"/>
</dbReference>
<dbReference type="Gene3D" id="2.30.30.940">
    <property type="match status" value="1"/>
</dbReference>
<comment type="catalytic activity">
    <reaction evidence="3">
        <text>ATP + H2O = ADP + phosphate + H(+)</text>
        <dbReference type="Rhea" id="RHEA:13065"/>
        <dbReference type="ChEBI" id="CHEBI:15377"/>
        <dbReference type="ChEBI" id="CHEBI:15378"/>
        <dbReference type="ChEBI" id="CHEBI:30616"/>
        <dbReference type="ChEBI" id="CHEBI:43474"/>
        <dbReference type="ChEBI" id="CHEBI:456216"/>
        <dbReference type="EC" id="5.6.2.3"/>
    </reaction>
</comment>
<evidence type="ECO:0000256" key="1">
    <source>
        <dbReference type="ARBA" id="ARBA00022741"/>
    </source>
</evidence>
<dbReference type="CDD" id="cd17933">
    <property type="entry name" value="DEXSc_RecD-like"/>
    <property type="match status" value="1"/>
</dbReference>
<evidence type="ECO:0000313" key="6">
    <source>
        <dbReference type="Proteomes" id="UP001180087"/>
    </source>
</evidence>
<keyword evidence="6" id="KW-1185">Reference proteome</keyword>
<dbReference type="InterPro" id="IPR050534">
    <property type="entry name" value="Coronavir_polyprotein_1ab"/>
</dbReference>
<dbReference type="PANTHER" id="PTHR43788">
    <property type="entry name" value="DNA2/NAM7 HELICASE FAMILY MEMBER"/>
    <property type="match status" value="1"/>
</dbReference>
<dbReference type="CDD" id="cd18809">
    <property type="entry name" value="SF1_C_RecD"/>
    <property type="match status" value="1"/>
</dbReference>
<dbReference type="HAMAP" id="MF_01488">
    <property type="entry name" value="RecD2"/>
    <property type="match status" value="1"/>
</dbReference>
<keyword evidence="1 3" id="KW-0547">Nucleotide-binding</keyword>
<dbReference type="EC" id="5.6.2.3" evidence="3"/>
<dbReference type="Gene3D" id="1.10.150.20">
    <property type="entry name" value="5' to 3' exonuclease, C-terminal subdomain"/>
    <property type="match status" value="1"/>
</dbReference>
<keyword evidence="2 3" id="KW-0067">ATP-binding</keyword>
<keyword evidence="3" id="KW-0347">Helicase</keyword>
<dbReference type="Pfam" id="PF14490">
    <property type="entry name" value="HHH_RecD2"/>
    <property type="match status" value="1"/>
</dbReference>
<dbReference type="InterPro" id="IPR006345">
    <property type="entry name" value="RecD2"/>
</dbReference>
<name>A0ABY9KSB6_9BACI</name>
<evidence type="ECO:0000256" key="3">
    <source>
        <dbReference type="HAMAP-Rule" id="MF_01488"/>
    </source>
</evidence>
<dbReference type="SUPFAM" id="SSF52540">
    <property type="entry name" value="P-loop containing nucleoside triphosphate hydrolases"/>
    <property type="match status" value="2"/>
</dbReference>
<gene>
    <name evidence="3" type="primary">recD2</name>
    <name evidence="5" type="ORF">QR721_08305</name>
</gene>
<evidence type="ECO:0000313" key="5">
    <source>
        <dbReference type="EMBL" id="WLV23651.1"/>
    </source>
</evidence>
<dbReference type="PANTHER" id="PTHR43788:SF6">
    <property type="entry name" value="DNA HELICASE B"/>
    <property type="match status" value="1"/>
</dbReference>
<dbReference type="SMART" id="SM00382">
    <property type="entry name" value="AAA"/>
    <property type="match status" value="1"/>
</dbReference>